<evidence type="ECO:0000313" key="2">
    <source>
        <dbReference type="EMBL" id="KAA3440026.1"/>
    </source>
</evidence>
<evidence type="ECO:0000313" key="3">
    <source>
        <dbReference type="Proteomes" id="UP000324133"/>
    </source>
</evidence>
<proteinExistence type="predicted"/>
<dbReference type="OrthoDB" id="928658at2"/>
<name>A0A5B6TJ22_9BACT</name>
<keyword evidence="1" id="KW-0732">Signal</keyword>
<protein>
    <recommendedName>
        <fullName evidence="4">RHS repeat protein</fullName>
    </recommendedName>
</protein>
<gene>
    <name evidence="2" type="ORF">FOA19_04985</name>
</gene>
<organism evidence="2 3">
    <name type="scientific">Rufibacter hautae</name>
    <dbReference type="NCBI Taxonomy" id="2595005"/>
    <lineage>
        <taxon>Bacteria</taxon>
        <taxon>Pseudomonadati</taxon>
        <taxon>Bacteroidota</taxon>
        <taxon>Cytophagia</taxon>
        <taxon>Cytophagales</taxon>
        <taxon>Hymenobacteraceae</taxon>
        <taxon>Rufibacter</taxon>
    </lineage>
</organism>
<dbReference type="Proteomes" id="UP000324133">
    <property type="component" value="Unassembled WGS sequence"/>
</dbReference>
<keyword evidence="3" id="KW-1185">Reference proteome</keyword>
<dbReference type="EMBL" id="VKKY01000001">
    <property type="protein sequence ID" value="KAA3440026.1"/>
    <property type="molecule type" value="Genomic_DNA"/>
</dbReference>
<sequence length="309" mass="35380">MKNLILLVLILSPWAVSLGQVSGFEFSPQELKGLQLITSNHTNYSSPSDSTNSRTVYEITPSGKVTRSDTYENGVKVHWEKNRYGKEGRLESTESHGRIYSYDEKVQDHVPALLDDFYHLTTYEYKQDRLYRVRSSNFAWGSGTLDTEKTYEYDKIGRKIKETITYLHVGLEASFARNTATLDSIYYKGAADRIVTKFRHSRDSIIETRFDKEGNVEGYTHSKINSRGQVEEWEMTDKNGSKVMRGVNFYNKAGKIIRSKSTTIDISKSKGDTMAGDEFVYKYNSAGKLTSKTVFSENRRISIETITYK</sequence>
<reference evidence="2 3" key="1">
    <citation type="submission" date="2019-07" db="EMBL/GenBank/DDBJ databases">
        <title>Rufibacter sp. nov., isolated from lake sediment.</title>
        <authorList>
            <person name="Qu J.-H."/>
        </authorList>
    </citation>
    <scope>NUCLEOTIDE SEQUENCE [LARGE SCALE GENOMIC DNA]</scope>
    <source>
        <strain evidence="2 3">NBS58-1</strain>
    </source>
</reference>
<dbReference type="RefSeq" id="WP_149089664.1">
    <property type="nucleotide sequence ID" value="NZ_VKKY01000001.1"/>
</dbReference>
<evidence type="ECO:0000256" key="1">
    <source>
        <dbReference type="SAM" id="SignalP"/>
    </source>
</evidence>
<dbReference type="AlphaFoldDB" id="A0A5B6TJ22"/>
<accession>A0A5B6TJ22</accession>
<feature type="signal peptide" evidence="1">
    <location>
        <begin position="1"/>
        <end position="18"/>
    </location>
</feature>
<comment type="caution">
    <text evidence="2">The sequence shown here is derived from an EMBL/GenBank/DDBJ whole genome shotgun (WGS) entry which is preliminary data.</text>
</comment>
<evidence type="ECO:0008006" key="4">
    <source>
        <dbReference type="Google" id="ProtNLM"/>
    </source>
</evidence>
<feature type="chain" id="PRO_5022658864" description="RHS repeat protein" evidence="1">
    <location>
        <begin position="19"/>
        <end position="309"/>
    </location>
</feature>